<accession>A0A0C9SK95</accession>
<evidence type="ECO:0000313" key="5">
    <source>
        <dbReference type="Proteomes" id="UP000053263"/>
    </source>
</evidence>
<dbReference type="EMBL" id="KN832578">
    <property type="protein sequence ID" value="KII83346.1"/>
    <property type="molecule type" value="Genomic_DNA"/>
</dbReference>
<dbReference type="Proteomes" id="UP000053263">
    <property type="component" value="Unassembled WGS sequence"/>
</dbReference>
<protein>
    <recommendedName>
        <fullName evidence="3">C2H2-type domain-containing protein</fullName>
    </recommendedName>
</protein>
<reference evidence="4 5" key="1">
    <citation type="submission" date="2014-06" db="EMBL/GenBank/DDBJ databases">
        <title>Evolutionary Origins and Diversification of the Mycorrhizal Mutualists.</title>
        <authorList>
            <consortium name="DOE Joint Genome Institute"/>
            <consortium name="Mycorrhizal Genomics Consortium"/>
            <person name="Kohler A."/>
            <person name="Kuo A."/>
            <person name="Nagy L.G."/>
            <person name="Floudas D."/>
            <person name="Copeland A."/>
            <person name="Barry K.W."/>
            <person name="Cichocki N."/>
            <person name="Veneault-Fourrey C."/>
            <person name="LaButti K."/>
            <person name="Lindquist E.A."/>
            <person name="Lipzen A."/>
            <person name="Lundell T."/>
            <person name="Morin E."/>
            <person name="Murat C."/>
            <person name="Riley R."/>
            <person name="Ohm R."/>
            <person name="Sun H."/>
            <person name="Tunlid A."/>
            <person name="Henrissat B."/>
            <person name="Grigoriev I.V."/>
            <person name="Hibbett D.S."/>
            <person name="Martin F."/>
        </authorList>
    </citation>
    <scope>NUCLEOTIDE SEQUENCE [LARGE SCALE GENOMIC DNA]</scope>
    <source>
        <strain evidence="4 5">FD-325 SS-3</strain>
    </source>
</reference>
<dbReference type="GO" id="GO:0008270">
    <property type="term" value="F:zinc ion binding"/>
    <property type="evidence" value="ECO:0007669"/>
    <property type="project" value="UniProtKB-KW"/>
</dbReference>
<dbReference type="PROSITE" id="PS00028">
    <property type="entry name" value="ZINC_FINGER_C2H2_1"/>
    <property type="match status" value="1"/>
</dbReference>
<feature type="compositionally biased region" description="Low complexity" evidence="2">
    <location>
        <begin position="142"/>
        <end position="155"/>
    </location>
</feature>
<feature type="domain" description="C2H2-type" evidence="3">
    <location>
        <begin position="260"/>
        <end position="286"/>
    </location>
</feature>
<evidence type="ECO:0000259" key="3">
    <source>
        <dbReference type="PROSITE" id="PS50157"/>
    </source>
</evidence>
<name>A0A0C9SK95_PLICR</name>
<gene>
    <name evidence="4" type="ORF">PLICRDRAFT_450779</name>
</gene>
<proteinExistence type="predicted"/>
<dbReference type="InterPro" id="IPR036236">
    <property type="entry name" value="Znf_C2H2_sf"/>
</dbReference>
<organism evidence="4 5">
    <name type="scientific">Plicaturopsis crispa FD-325 SS-3</name>
    <dbReference type="NCBI Taxonomy" id="944288"/>
    <lineage>
        <taxon>Eukaryota</taxon>
        <taxon>Fungi</taxon>
        <taxon>Dikarya</taxon>
        <taxon>Basidiomycota</taxon>
        <taxon>Agaricomycotina</taxon>
        <taxon>Agaricomycetes</taxon>
        <taxon>Agaricomycetidae</taxon>
        <taxon>Amylocorticiales</taxon>
        <taxon>Amylocorticiaceae</taxon>
        <taxon>Plicatura</taxon>
        <taxon>Plicaturopsis crispa</taxon>
    </lineage>
</organism>
<keyword evidence="1" id="KW-0862">Zinc</keyword>
<dbReference type="SMART" id="SM00355">
    <property type="entry name" value="ZnF_C2H2"/>
    <property type="match status" value="2"/>
</dbReference>
<feature type="compositionally biased region" description="Polar residues" evidence="2">
    <location>
        <begin position="25"/>
        <end position="45"/>
    </location>
</feature>
<dbReference type="PROSITE" id="PS50157">
    <property type="entry name" value="ZINC_FINGER_C2H2_2"/>
    <property type="match status" value="2"/>
</dbReference>
<dbReference type="AlphaFoldDB" id="A0A0C9SK95"/>
<dbReference type="OrthoDB" id="8922241at2759"/>
<dbReference type="Gene3D" id="3.30.160.60">
    <property type="entry name" value="Classic Zinc Finger"/>
    <property type="match status" value="1"/>
</dbReference>
<feature type="domain" description="C2H2-type" evidence="3">
    <location>
        <begin position="231"/>
        <end position="258"/>
    </location>
</feature>
<keyword evidence="1" id="KW-0479">Metal-binding</keyword>
<dbReference type="Pfam" id="PF00096">
    <property type="entry name" value="zf-C2H2"/>
    <property type="match status" value="1"/>
</dbReference>
<dbReference type="HOGENOM" id="CLU_973588_0_0_1"/>
<feature type="compositionally biased region" description="Basic and acidic residues" evidence="2">
    <location>
        <begin position="202"/>
        <end position="215"/>
    </location>
</feature>
<dbReference type="SUPFAM" id="SSF57667">
    <property type="entry name" value="beta-beta-alpha zinc fingers"/>
    <property type="match status" value="1"/>
</dbReference>
<evidence type="ECO:0000256" key="1">
    <source>
        <dbReference type="PROSITE-ProRule" id="PRU00042"/>
    </source>
</evidence>
<sequence>MHAQARVLSPHPSSHEGSRAGTPHIASSFSGTPQLSRSATPNSGSVAGRPSTRPSTPPLTPAGMPSTSTSEGEDEIDELDELMDDDTVEIGSIPLSDLIRPARTRAPPRLLRKVPRPRGRPTKASTALRLAAAGKDDDAKTPRAGPARLPAAASTAHERVPGKNAVKAGDKKGAGMEDEEDQLQEDAEDQFTSEGGDADGEGDYKKSGASEEGKKVAKGGKTSPDRPRGKFRCPECPMSFTRKTDRTRHSVLHDKAAPVFECQWCAKVLSRGDSLVRHQKKCNGPP</sequence>
<evidence type="ECO:0000313" key="4">
    <source>
        <dbReference type="EMBL" id="KII83346.1"/>
    </source>
</evidence>
<keyword evidence="1" id="KW-0863">Zinc-finger</keyword>
<feature type="region of interest" description="Disordered" evidence="2">
    <location>
        <begin position="1"/>
        <end position="250"/>
    </location>
</feature>
<dbReference type="InterPro" id="IPR013087">
    <property type="entry name" value="Znf_C2H2_type"/>
</dbReference>
<feature type="compositionally biased region" description="Acidic residues" evidence="2">
    <location>
        <begin position="176"/>
        <end position="201"/>
    </location>
</feature>
<feature type="compositionally biased region" description="Acidic residues" evidence="2">
    <location>
        <begin position="71"/>
        <end position="88"/>
    </location>
</feature>
<evidence type="ECO:0000256" key="2">
    <source>
        <dbReference type="SAM" id="MobiDB-lite"/>
    </source>
</evidence>
<keyword evidence="5" id="KW-1185">Reference proteome</keyword>
<feature type="compositionally biased region" description="Basic residues" evidence="2">
    <location>
        <begin position="110"/>
        <end position="121"/>
    </location>
</feature>